<dbReference type="GO" id="GO:0005737">
    <property type="term" value="C:cytoplasm"/>
    <property type="evidence" value="ECO:0007669"/>
    <property type="project" value="TreeGrafter"/>
</dbReference>
<dbReference type="AlphaFoldDB" id="A0A0D7AD40"/>
<evidence type="ECO:0008006" key="5">
    <source>
        <dbReference type="Google" id="ProtNLM"/>
    </source>
</evidence>
<evidence type="ECO:0000256" key="1">
    <source>
        <dbReference type="ARBA" id="ARBA00007764"/>
    </source>
</evidence>
<feature type="region of interest" description="Disordered" evidence="2">
    <location>
        <begin position="137"/>
        <end position="156"/>
    </location>
</feature>
<sequence>MAPPPIELFLTTIASQHKLRSRQEHLLRTLQVMKIPYTAYDLASDEKAKQRWRRKTPPALQQLPGILVGGVCPGSYEDFENAIEEKSLDVFLRRNEDYDDSYDAPKPAAQAIGVPGVVTPLQMTPERLKTKIMAQRMSPVPPDGMPRDLPANKRTGEFDAGDKFIGYGLQGVKVTDQELIDLVAELGLNGDDAGSLVKDLSGSSDGPKPAEIETKEDTKKVPRTEESKNETKQPTKEETKA</sequence>
<dbReference type="EMBL" id="KN881800">
    <property type="protein sequence ID" value="KIY48907.1"/>
    <property type="molecule type" value="Genomic_DNA"/>
</dbReference>
<dbReference type="SUPFAM" id="SSF52833">
    <property type="entry name" value="Thioredoxin-like"/>
    <property type="match status" value="1"/>
</dbReference>
<dbReference type="Proteomes" id="UP000054144">
    <property type="component" value="Unassembled WGS sequence"/>
</dbReference>
<reference evidence="3 4" key="1">
    <citation type="journal article" date="2015" name="Fungal Genet. Biol.">
        <title>Evolution of novel wood decay mechanisms in Agaricales revealed by the genome sequences of Fistulina hepatica and Cylindrobasidium torrendii.</title>
        <authorList>
            <person name="Floudas D."/>
            <person name="Held B.W."/>
            <person name="Riley R."/>
            <person name="Nagy L.G."/>
            <person name="Koehler G."/>
            <person name="Ransdell A.S."/>
            <person name="Younus H."/>
            <person name="Chow J."/>
            <person name="Chiniquy J."/>
            <person name="Lipzen A."/>
            <person name="Tritt A."/>
            <person name="Sun H."/>
            <person name="Haridas S."/>
            <person name="LaButti K."/>
            <person name="Ohm R.A."/>
            <person name="Kues U."/>
            <person name="Blanchette R.A."/>
            <person name="Grigoriev I.V."/>
            <person name="Minto R.E."/>
            <person name="Hibbett D.S."/>
        </authorList>
    </citation>
    <scope>NUCLEOTIDE SEQUENCE [LARGE SCALE GENOMIC DNA]</scope>
    <source>
        <strain evidence="3 4">ATCC 64428</strain>
    </source>
</reference>
<dbReference type="PANTHER" id="PTHR12232:SF0">
    <property type="entry name" value="THIOREDOXIN DOMAIN-CONTAINING PROTEIN"/>
    <property type="match status" value="1"/>
</dbReference>
<organism evidence="3 4">
    <name type="scientific">Fistulina hepatica ATCC 64428</name>
    <dbReference type="NCBI Taxonomy" id="1128425"/>
    <lineage>
        <taxon>Eukaryota</taxon>
        <taxon>Fungi</taxon>
        <taxon>Dikarya</taxon>
        <taxon>Basidiomycota</taxon>
        <taxon>Agaricomycotina</taxon>
        <taxon>Agaricomycetes</taxon>
        <taxon>Agaricomycetidae</taxon>
        <taxon>Agaricales</taxon>
        <taxon>Fistulinaceae</taxon>
        <taxon>Fistulina</taxon>
    </lineage>
</organism>
<protein>
    <recommendedName>
        <fullName evidence="5">Glutaredoxin domain-containing protein</fullName>
    </recommendedName>
</protein>
<dbReference type="InterPro" id="IPR006993">
    <property type="entry name" value="Glut_rich_SH3-bd"/>
</dbReference>
<evidence type="ECO:0000313" key="4">
    <source>
        <dbReference type="Proteomes" id="UP000054144"/>
    </source>
</evidence>
<gene>
    <name evidence="3" type="ORF">FISHEDRAFT_42437</name>
</gene>
<dbReference type="InterPro" id="IPR036249">
    <property type="entry name" value="Thioredoxin-like_sf"/>
</dbReference>
<feature type="compositionally biased region" description="Basic and acidic residues" evidence="2">
    <location>
        <begin position="208"/>
        <end position="241"/>
    </location>
</feature>
<keyword evidence="4" id="KW-1185">Reference proteome</keyword>
<dbReference type="InterPro" id="IPR051033">
    <property type="entry name" value="SH3BGR"/>
</dbReference>
<feature type="region of interest" description="Disordered" evidence="2">
    <location>
        <begin position="196"/>
        <end position="241"/>
    </location>
</feature>
<dbReference type="OrthoDB" id="9932926at2759"/>
<proteinExistence type="inferred from homology"/>
<evidence type="ECO:0000313" key="3">
    <source>
        <dbReference type="EMBL" id="KIY48907.1"/>
    </source>
</evidence>
<accession>A0A0D7AD40</accession>
<comment type="similarity">
    <text evidence="1">Belongs to the SH3BGR family.</text>
</comment>
<name>A0A0D7AD40_9AGAR</name>
<dbReference type="Gene3D" id="3.40.30.10">
    <property type="entry name" value="Glutaredoxin"/>
    <property type="match status" value="1"/>
</dbReference>
<dbReference type="Pfam" id="PF04908">
    <property type="entry name" value="SH3BGR"/>
    <property type="match status" value="1"/>
</dbReference>
<evidence type="ECO:0000256" key="2">
    <source>
        <dbReference type="SAM" id="MobiDB-lite"/>
    </source>
</evidence>
<dbReference type="PANTHER" id="PTHR12232">
    <property type="entry name" value="SH3 DOMAIN-BINDING GLUTAMIC ACID-RICH-LIKE PROTEIN"/>
    <property type="match status" value="1"/>
</dbReference>